<dbReference type="EMBL" id="JAUCDY010000001">
    <property type="protein sequence ID" value="MDM7856731.1"/>
    <property type="molecule type" value="Genomic_DNA"/>
</dbReference>
<dbReference type="Pfam" id="PF01292">
    <property type="entry name" value="Ni_hydr_CYTB"/>
    <property type="match status" value="1"/>
</dbReference>
<feature type="transmembrane region" description="Helical" evidence="6">
    <location>
        <begin position="194"/>
        <end position="215"/>
    </location>
</feature>
<protein>
    <submittedName>
        <fullName evidence="8">Cytochrome b/b6 domain-containing protein</fullName>
    </submittedName>
</protein>
<keyword evidence="9" id="KW-1185">Reference proteome</keyword>
<keyword evidence="3 6" id="KW-0812">Transmembrane</keyword>
<accession>A0ABT7SKL3</accession>
<feature type="transmembrane region" description="Helical" evidence="6">
    <location>
        <begin position="143"/>
        <end position="164"/>
    </location>
</feature>
<feature type="transmembrane region" description="Helical" evidence="6">
    <location>
        <begin position="12"/>
        <end position="31"/>
    </location>
</feature>
<keyword evidence="5 6" id="KW-0472">Membrane</keyword>
<keyword evidence="2" id="KW-1003">Cell membrane</keyword>
<evidence type="ECO:0000256" key="3">
    <source>
        <dbReference type="ARBA" id="ARBA00022692"/>
    </source>
</evidence>
<gene>
    <name evidence="8" type="ORF">QEZ41_00300</name>
</gene>
<organism evidence="8 9">
    <name type="scientific">Thiopseudomonas acetoxidans</name>
    <dbReference type="NCBI Taxonomy" id="3041622"/>
    <lineage>
        <taxon>Bacteria</taxon>
        <taxon>Pseudomonadati</taxon>
        <taxon>Pseudomonadota</taxon>
        <taxon>Gammaproteobacteria</taxon>
        <taxon>Pseudomonadales</taxon>
        <taxon>Pseudomonadaceae</taxon>
        <taxon>Thiopseudomonas</taxon>
    </lineage>
</organism>
<dbReference type="RefSeq" id="WP_289409307.1">
    <property type="nucleotide sequence ID" value="NZ_JAUCDY010000001.1"/>
</dbReference>
<evidence type="ECO:0000313" key="8">
    <source>
        <dbReference type="EMBL" id="MDM7856731.1"/>
    </source>
</evidence>
<evidence type="ECO:0000256" key="1">
    <source>
        <dbReference type="ARBA" id="ARBA00004651"/>
    </source>
</evidence>
<dbReference type="Proteomes" id="UP001241056">
    <property type="component" value="Unassembled WGS sequence"/>
</dbReference>
<sequence>MSTKIRVWDAPLRLFHWLLVIAVFAAIFTGLQGGSWMDRHATIGLAVIGLLSFRLAWLVLGSTYARIPALFRAFIALPQYLKGDWRTLGHNPLGVMSMVALLLMLGWQAVSGLFTNDEIAFSGPLSRLLSKSDSLYITGLHRLGLWVLVGLISLHVLAVLYHEFVLKHSIVKPMLTGDTQKTDAQQKPAVGGGWIAFIVALMIAAGGVYLATGAWQPPPPAPPVSAPAW</sequence>
<reference evidence="8 9" key="1">
    <citation type="submission" date="2023-06" db="EMBL/GenBank/DDBJ databases">
        <title>Thiopseudomonas sp. CY1220 draft genome sequence.</title>
        <authorList>
            <person name="Zhao G."/>
            <person name="An M."/>
        </authorList>
    </citation>
    <scope>NUCLEOTIDE SEQUENCE [LARGE SCALE GENOMIC DNA]</scope>
    <source>
        <strain evidence="8 9">CY1220</strain>
    </source>
</reference>
<evidence type="ECO:0000256" key="4">
    <source>
        <dbReference type="ARBA" id="ARBA00022989"/>
    </source>
</evidence>
<feature type="domain" description="Cytochrome b561 bacterial/Ni-hydrogenase" evidence="7">
    <location>
        <begin position="7"/>
        <end position="177"/>
    </location>
</feature>
<dbReference type="InterPro" id="IPR051542">
    <property type="entry name" value="Hydrogenase_cytochrome"/>
</dbReference>
<dbReference type="Gene3D" id="1.20.950.20">
    <property type="entry name" value="Transmembrane di-heme cytochromes, Chain C"/>
    <property type="match status" value="1"/>
</dbReference>
<evidence type="ECO:0000259" key="7">
    <source>
        <dbReference type="Pfam" id="PF01292"/>
    </source>
</evidence>
<dbReference type="InterPro" id="IPR011577">
    <property type="entry name" value="Cyt_b561_bac/Ni-Hgenase"/>
</dbReference>
<dbReference type="PANTHER" id="PTHR30485">
    <property type="entry name" value="NI/FE-HYDROGENASE 1 B-TYPE CYTOCHROME SUBUNIT"/>
    <property type="match status" value="1"/>
</dbReference>
<feature type="transmembrane region" description="Helical" evidence="6">
    <location>
        <begin position="43"/>
        <end position="67"/>
    </location>
</feature>
<dbReference type="SUPFAM" id="SSF81342">
    <property type="entry name" value="Transmembrane di-heme cytochromes"/>
    <property type="match status" value="1"/>
</dbReference>
<evidence type="ECO:0000313" key="9">
    <source>
        <dbReference type="Proteomes" id="UP001241056"/>
    </source>
</evidence>
<comment type="subcellular location">
    <subcellularLocation>
        <location evidence="1">Cell membrane</location>
        <topology evidence="1">Multi-pass membrane protein</topology>
    </subcellularLocation>
</comment>
<name>A0ABT7SKL3_9GAMM</name>
<feature type="transmembrane region" description="Helical" evidence="6">
    <location>
        <begin position="88"/>
        <end position="107"/>
    </location>
</feature>
<proteinExistence type="predicted"/>
<evidence type="ECO:0000256" key="6">
    <source>
        <dbReference type="SAM" id="Phobius"/>
    </source>
</evidence>
<dbReference type="InterPro" id="IPR016174">
    <property type="entry name" value="Di-haem_cyt_TM"/>
</dbReference>
<keyword evidence="4 6" id="KW-1133">Transmembrane helix</keyword>
<dbReference type="PANTHER" id="PTHR30485:SF2">
    <property type="entry name" value="BLL0597 PROTEIN"/>
    <property type="match status" value="1"/>
</dbReference>
<evidence type="ECO:0000256" key="5">
    <source>
        <dbReference type="ARBA" id="ARBA00023136"/>
    </source>
</evidence>
<evidence type="ECO:0000256" key="2">
    <source>
        <dbReference type="ARBA" id="ARBA00022475"/>
    </source>
</evidence>
<comment type="caution">
    <text evidence="8">The sequence shown here is derived from an EMBL/GenBank/DDBJ whole genome shotgun (WGS) entry which is preliminary data.</text>
</comment>